<protein>
    <submittedName>
        <fullName evidence="1">25672_t:CDS:1</fullName>
    </submittedName>
</protein>
<dbReference type="Proteomes" id="UP000789920">
    <property type="component" value="Unassembled WGS sequence"/>
</dbReference>
<evidence type="ECO:0000313" key="2">
    <source>
        <dbReference type="Proteomes" id="UP000789920"/>
    </source>
</evidence>
<dbReference type="EMBL" id="CAJVQC010035722">
    <property type="protein sequence ID" value="CAG8759732.1"/>
    <property type="molecule type" value="Genomic_DNA"/>
</dbReference>
<comment type="caution">
    <text evidence="1">The sequence shown here is derived from an EMBL/GenBank/DDBJ whole genome shotgun (WGS) entry which is preliminary data.</text>
</comment>
<accession>A0ACA9QP52</accession>
<organism evidence="1 2">
    <name type="scientific">Racocetra persica</name>
    <dbReference type="NCBI Taxonomy" id="160502"/>
    <lineage>
        <taxon>Eukaryota</taxon>
        <taxon>Fungi</taxon>
        <taxon>Fungi incertae sedis</taxon>
        <taxon>Mucoromycota</taxon>
        <taxon>Glomeromycotina</taxon>
        <taxon>Glomeromycetes</taxon>
        <taxon>Diversisporales</taxon>
        <taxon>Gigasporaceae</taxon>
        <taxon>Racocetra</taxon>
    </lineage>
</organism>
<proteinExistence type="predicted"/>
<reference evidence="1" key="1">
    <citation type="submission" date="2021-06" db="EMBL/GenBank/DDBJ databases">
        <authorList>
            <person name="Kallberg Y."/>
            <person name="Tangrot J."/>
            <person name="Rosling A."/>
        </authorList>
    </citation>
    <scope>NUCLEOTIDE SEQUENCE</scope>
    <source>
        <strain evidence="1">MA461A</strain>
    </source>
</reference>
<sequence length="39" mass="4421">GIKNYTEVKAENSIEDHMKVEDLVKMKADELIEAEAKNS</sequence>
<name>A0ACA9QP52_9GLOM</name>
<gene>
    <name evidence="1" type="ORF">RPERSI_LOCUS15098</name>
</gene>
<feature type="non-terminal residue" evidence="1">
    <location>
        <position position="1"/>
    </location>
</feature>
<evidence type="ECO:0000313" key="1">
    <source>
        <dbReference type="EMBL" id="CAG8759732.1"/>
    </source>
</evidence>
<keyword evidence="2" id="KW-1185">Reference proteome</keyword>